<dbReference type="GeneID" id="115925376"/>
<accession>A0A7M7P1R0</accession>
<reference evidence="3" key="1">
    <citation type="submission" date="2015-02" db="EMBL/GenBank/DDBJ databases">
        <title>Genome sequencing for Strongylocentrotus purpuratus.</title>
        <authorList>
            <person name="Murali S."/>
            <person name="Liu Y."/>
            <person name="Vee V."/>
            <person name="English A."/>
            <person name="Wang M."/>
            <person name="Skinner E."/>
            <person name="Han Y."/>
            <person name="Muzny D.M."/>
            <person name="Worley K.C."/>
            <person name="Gibbs R.A."/>
        </authorList>
    </citation>
    <scope>NUCLEOTIDE SEQUENCE</scope>
</reference>
<protein>
    <submittedName>
        <fullName evidence="2">Uncharacterized protein</fullName>
    </submittedName>
</protein>
<dbReference type="InParanoid" id="A0A7M7P1R0"/>
<dbReference type="OrthoDB" id="10262320at2759"/>
<dbReference type="EnsemblMetazoa" id="XM_030989072">
    <property type="protein sequence ID" value="XP_030844932"/>
    <property type="gene ID" value="LOC115925376"/>
</dbReference>
<proteinExistence type="predicted"/>
<dbReference type="AlphaFoldDB" id="A0A7M7P1R0"/>
<sequence>MAKFGFLKTVIRHRPEPCKSVKATIDSLVGDLGAAEAACAERQIGPKEADIIHTIPSASRRKRDDNGAVLESLQKRVQESGEILKGLSDAHQQPPTSVKA</sequence>
<evidence type="ECO:0000313" key="3">
    <source>
        <dbReference type="Proteomes" id="UP000007110"/>
    </source>
</evidence>
<keyword evidence="3" id="KW-1185">Reference proteome</keyword>
<dbReference type="OMA" id="RPEPCNS"/>
<dbReference type="KEGG" id="spu:115925376"/>
<evidence type="ECO:0000313" key="2">
    <source>
        <dbReference type="EnsemblMetazoa" id="XP_030844932"/>
    </source>
</evidence>
<feature type="compositionally biased region" description="Polar residues" evidence="1">
    <location>
        <begin position="90"/>
        <end position="100"/>
    </location>
</feature>
<dbReference type="Proteomes" id="UP000007110">
    <property type="component" value="Unassembled WGS sequence"/>
</dbReference>
<name>A0A7M7P1R0_STRPU</name>
<dbReference type="RefSeq" id="XP_030844932.1">
    <property type="nucleotide sequence ID" value="XM_030989072.1"/>
</dbReference>
<feature type="region of interest" description="Disordered" evidence="1">
    <location>
        <begin position="81"/>
        <end position="100"/>
    </location>
</feature>
<evidence type="ECO:0000256" key="1">
    <source>
        <dbReference type="SAM" id="MobiDB-lite"/>
    </source>
</evidence>
<reference evidence="2" key="2">
    <citation type="submission" date="2021-01" db="UniProtKB">
        <authorList>
            <consortium name="EnsemblMetazoa"/>
        </authorList>
    </citation>
    <scope>IDENTIFICATION</scope>
</reference>
<organism evidence="2 3">
    <name type="scientific">Strongylocentrotus purpuratus</name>
    <name type="common">Purple sea urchin</name>
    <dbReference type="NCBI Taxonomy" id="7668"/>
    <lineage>
        <taxon>Eukaryota</taxon>
        <taxon>Metazoa</taxon>
        <taxon>Echinodermata</taxon>
        <taxon>Eleutherozoa</taxon>
        <taxon>Echinozoa</taxon>
        <taxon>Echinoidea</taxon>
        <taxon>Euechinoidea</taxon>
        <taxon>Echinacea</taxon>
        <taxon>Camarodonta</taxon>
        <taxon>Echinidea</taxon>
        <taxon>Strongylocentrotidae</taxon>
        <taxon>Strongylocentrotus</taxon>
    </lineage>
</organism>